<reference evidence="7 8" key="1">
    <citation type="submission" date="2020-08" db="EMBL/GenBank/DDBJ databases">
        <title>Winkia gen. nov., sp. nov., isolated from faeces of the Anser albifrons in China.</title>
        <authorList>
            <person name="Liu Q."/>
        </authorList>
    </citation>
    <scope>NUCLEOTIDE SEQUENCE [LARGE SCALE GENOMIC DNA]</scope>
    <source>
        <strain evidence="7 8">C62</strain>
    </source>
</reference>
<protein>
    <submittedName>
        <fullName evidence="7">ABC transporter permease</fullName>
    </submittedName>
</protein>
<feature type="transmembrane region" description="Helical" evidence="5">
    <location>
        <begin position="123"/>
        <end position="149"/>
    </location>
</feature>
<proteinExistence type="predicted"/>
<evidence type="ECO:0000256" key="5">
    <source>
        <dbReference type="SAM" id="Phobius"/>
    </source>
</evidence>
<comment type="subcellular location">
    <subcellularLocation>
        <location evidence="1">Membrane</location>
        <topology evidence="1">Multi-pass membrane protein</topology>
    </subcellularLocation>
</comment>
<evidence type="ECO:0000313" key="7">
    <source>
        <dbReference type="EMBL" id="MBD3689716.1"/>
    </source>
</evidence>
<dbReference type="EMBL" id="JACRUO010000001">
    <property type="protein sequence ID" value="MBD3689716.1"/>
    <property type="molecule type" value="Genomic_DNA"/>
</dbReference>
<gene>
    <name evidence="7" type="ORF">H8R10_05685</name>
</gene>
<dbReference type="Proteomes" id="UP000627538">
    <property type="component" value="Unassembled WGS sequence"/>
</dbReference>
<dbReference type="GO" id="GO:0016020">
    <property type="term" value="C:membrane"/>
    <property type="evidence" value="ECO:0007669"/>
    <property type="project" value="UniProtKB-SubCell"/>
</dbReference>
<keyword evidence="2 5" id="KW-0812">Transmembrane</keyword>
<evidence type="ECO:0000259" key="6">
    <source>
        <dbReference type="Pfam" id="PF01061"/>
    </source>
</evidence>
<evidence type="ECO:0000256" key="1">
    <source>
        <dbReference type="ARBA" id="ARBA00004141"/>
    </source>
</evidence>
<comment type="caution">
    <text evidence="7">The sequence shown here is derived from an EMBL/GenBank/DDBJ whole genome shotgun (WGS) entry which is preliminary data.</text>
</comment>
<dbReference type="Pfam" id="PF01061">
    <property type="entry name" value="ABC2_membrane"/>
    <property type="match status" value="1"/>
</dbReference>
<keyword evidence="4 5" id="KW-0472">Membrane</keyword>
<feature type="transmembrane region" description="Helical" evidence="5">
    <location>
        <begin position="246"/>
        <end position="265"/>
    </location>
</feature>
<feature type="transmembrane region" description="Helical" evidence="5">
    <location>
        <begin position="81"/>
        <end position="103"/>
    </location>
</feature>
<dbReference type="AlphaFoldDB" id="A0A8I0GCF7"/>
<feature type="transmembrane region" description="Helical" evidence="5">
    <location>
        <begin position="161"/>
        <end position="182"/>
    </location>
</feature>
<dbReference type="InterPro" id="IPR013525">
    <property type="entry name" value="ABC2_TM"/>
</dbReference>
<keyword evidence="3 5" id="KW-1133">Transmembrane helix</keyword>
<keyword evidence="8" id="KW-1185">Reference proteome</keyword>
<feature type="transmembrane region" description="Helical" evidence="5">
    <location>
        <begin position="42"/>
        <end position="61"/>
    </location>
</feature>
<evidence type="ECO:0000256" key="3">
    <source>
        <dbReference type="ARBA" id="ARBA00022989"/>
    </source>
</evidence>
<feature type="domain" description="ABC-2 type transporter transmembrane" evidence="6">
    <location>
        <begin position="25"/>
        <end position="226"/>
    </location>
</feature>
<evidence type="ECO:0000256" key="2">
    <source>
        <dbReference type="ARBA" id="ARBA00022692"/>
    </source>
</evidence>
<organism evidence="7 8">
    <name type="scientific">Nanchangia anserum</name>
    <dbReference type="NCBI Taxonomy" id="2692125"/>
    <lineage>
        <taxon>Bacteria</taxon>
        <taxon>Bacillati</taxon>
        <taxon>Actinomycetota</taxon>
        <taxon>Actinomycetes</taxon>
        <taxon>Actinomycetales</taxon>
        <taxon>Actinomycetaceae</taxon>
        <taxon>Nanchangia</taxon>
    </lineage>
</organism>
<evidence type="ECO:0000313" key="8">
    <source>
        <dbReference type="Proteomes" id="UP000627538"/>
    </source>
</evidence>
<name>A0A8I0GCF7_9ACTO</name>
<evidence type="ECO:0000256" key="4">
    <source>
        <dbReference type="ARBA" id="ARBA00023136"/>
    </source>
</evidence>
<dbReference type="RefSeq" id="WP_191071741.1">
    <property type="nucleotide sequence ID" value="NZ_CP060506.1"/>
</dbReference>
<sequence length="271" mass="29235">MTTLTPTNHTDVFMRELSTRHPTSWHRGFLATTRHEIVNKLVNIWTVAFVIGIPALMYLMFGTNDKIADVSVGNGNVSAHILISLAQFGAAMAATTLTTSLAVEYVTGWPRTLALTPLGLRPWLAAKVIAAVCVSACVLAVIYLLGFALRAHMDALVWAQAFVLSWVLSVIPALLGMVVAIVVGSDQAYGILGGGMSVLGFFSGMFIPLDSLGPVFQAIAKFTPLWGMNTIALAPLYGWQTLGWEPIVNVAVWSLVLLAAAVWTARRLTRR</sequence>
<feature type="transmembrane region" description="Helical" evidence="5">
    <location>
        <begin position="188"/>
        <end position="207"/>
    </location>
</feature>
<accession>A0A8I0GCF7</accession>
<dbReference type="GO" id="GO:0140359">
    <property type="term" value="F:ABC-type transporter activity"/>
    <property type="evidence" value="ECO:0007669"/>
    <property type="project" value="InterPro"/>
</dbReference>